<comment type="caution">
    <text evidence="1">The sequence shown here is derived from an EMBL/GenBank/DDBJ whole genome shotgun (WGS) entry which is preliminary data.</text>
</comment>
<evidence type="ECO:0000313" key="2">
    <source>
        <dbReference type="Proteomes" id="UP000012313"/>
    </source>
</evidence>
<proteinExistence type="predicted"/>
<dbReference type="EMBL" id="AOHC02000019">
    <property type="protein sequence ID" value="EMY78739.1"/>
    <property type="molecule type" value="Genomic_DNA"/>
</dbReference>
<gene>
    <name evidence="1" type="ORF">LEP1GSC060_0539</name>
</gene>
<sequence length="37" mass="4295">MGILIQNSEICFRITATFPKKNSVISLFEVNLFFLIF</sequence>
<keyword evidence="2" id="KW-1185">Reference proteome</keyword>
<dbReference type="AlphaFoldDB" id="N1WNL0"/>
<organism evidence="1 2">
    <name type="scientific">Leptospira weilii serovar Ranarum str. ICFT</name>
    <dbReference type="NCBI Taxonomy" id="1218598"/>
    <lineage>
        <taxon>Bacteria</taxon>
        <taxon>Pseudomonadati</taxon>
        <taxon>Spirochaetota</taxon>
        <taxon>Spirochaetia</taxon>
        <taxon>Leptospirales</taxon>
        <taxon>Leptospiraceae</taxon>
        <taxon>Leptospira</taxon>
    </lineage>
</organism>
<dbReference type="Proteomes" id="UP000012313">
    <property type="component" value="Unassembled WGS sequence"/>
</dbReference>
<accession>N1WNL0</accession>
<protein>
    <submittedName>
        <fullName evidence="1">Uncharacterized protein</fullName>
    </submittedName>
</protein>
<reference evidence="1" key="1">
    <citation type="submission" date="2013-03" db="EMBL/GenBank/DDBJ databases">
        <authorList>
            <person name="Harkins D.M."/>
            <person name="Durkin A.S."/>
            <person name="Brinkac L.M."/>
            <person name="Haft D.H."/>
            <person name="Selengut J.D."/>
            <person name="Sanka R."/>
            <person name="DePew J."/>
            <person name="Purushe J."/>
            <person name="Hartskeerl R.A."/>
            <person name="Ahmed A."/>
            <person name="van der Linden H."/>
            <person name="Goris M.G.A."/>
            <person name="Vinetz J.M."/>
            <person name="Sutton G.G."/>
            <person name="Nierman W.C."/>
            <person name="Fouts D.E."/>
        </authorList>
    </citation>
    <scope>NUCLEOTIDE SEQUENCE [LARGE SCALE GENOMIC DNA]</scope>
    <source>
        <strain evidence="1">ICFT</strain>
    </source>
</reference>
<name>N1WNL0_9LEPT</name>
<evidence type="ECO:0000313" key="1">
    <source>
        <dbReference type="EMBL" id="EMY78739.1"/>
    </source>
</evidence>